<dbReference type="SUPFAM" id="SSF53187">
    <property type="entry name" value="Zn-dependent exopeptidases"/>
    <property type="match status" value="1"/>
</dbReference>
<evidence type="ECO:0000256" key="2">
    <source>
        <dbReference type="PROSITE-ProRule" id="PRU01379"/>
    </source>
</evidence>
<comment type="caution">
    <text evidence="2">Lacks conserved residue(s) required for the propagation of feature annotation.</text>
</comment>
<dbReference type="GO" id="GO:0008270">
    <property type="term" value="F:zinc ion binding"/>
    <property type="evidence" value="ECO:0007669"/>
    <property type="project" value="InterPro"/>
</dbReference>
<dbReference type="AlphaFoldDB" id="A0A8R1XQ54"/>
<evidence type="ECO:0000256" key="1">
    <source>
        <dbReference type="ARBA" id="ARBA00005988"/>
    </source>
</evidence>
<keyword evidence="5" id="KW-1185">Reference proteome</keyword>
<dbReference type="EMBL" id="CMVM020000052">
    <property type="status" value="NOT_ANNOTATED_CDS"/>
    <property type="molecule type" value="Genomic_DNA"/>
</dbReference>
<reference evidence="4" key="2">
    <citation type="submission" date="2022-06" db="UniProtKB">
        <authorList>
            <consortium name="EnsemblMetazoa"/>
        </authorList>
    </citation>
    <scope>IDENTIFICATION</scope>
</reference>
<dbReference type="InterPro" id="IPR000834">
    <property type="entry name" value="Peptidase_M14"/>
</dbReference>
<protein>
    <submittedName>
        <fullName evidence="4">Peptidase_M14 domain-containing protein</fullName>
    </submittedName>
</protein>
<dbReference type="Proteomes" id="UP000024404">
    <property type="component" value="Unassembled WGS sequence"/>
</dbReference>
<dbReference type="PROSITE" id="PS52035">
    <property type="entry name" value="PEPTIDASE_M14"/>
    <property type="match status" value="1"/>
</dbReference>
<reference evidence="5" key="1">
    <citation type="submission" date="2013-10" db="EMBL/GenBank/DDBJ databases">
        <title>Genome sequencing of Onchocerca volvulus.</title>
        <authorList>
            <person name="Cotton J."/>
            <person name="Tsai J."/>
            <person name="Stanley E."/>
            <person name="Tracey A."/>
            <person name="Holroyd N."/>
            <person name="Lustigman S."/>
            <person name="Berriman M."/>
        </authorList>
    </citation>
    <scope>NUCLEOTIDE SEQUENCE</scope>
</reference>
<evidence type="ECO:0000259" key="3">
    <source>
        <dbReference type="PROSITE" id="PS52035"/>
    </source>
</evidence>
<dbReference type="GO" id="GO:0004181">
    <property type="term" value="F:metallocarboxypeptidase activity"/>
    <property type="evidence" value="ECO:0007669"/>
    <property type="project" value="InterPro"/>
</dbReference>
<evidence type="ECO:0000313" key="5">
    <source>
        <dbReference type="Proteomes" id="UP000024404"/>
    </source>
</evidence>
<evidence type="ECO:0000313" key="4">
    <source>
        <dbReference type="EnsemblMetazoa" id="OVOC1757.1"/>
    </source>
</evidence>
<name>A0A8R1XQ54_ONCVO</name>
<organism evidence="4 5">
    <name type="scientific">Onchocerca volvulus</name>
    <dbReference type="NCBI Taxonomy" id="6282"/>
    <lineage>
        <taxon>Eukaryota</taxon>
        <taxon>Metazoa</taxon>
        <taxon>Ecdysozoa</taxon>
        <taxon>Nematoda</taxon>
        <taxon>Chromadorea</taxon>
        <taxon>Rhabditida</taxon>
        <taxon>Spirurina</taxon>
        <taxon>Spiruromorpha</taxon>
        <taxon>Filarioidea</taxon>
        <taxon>Onchocercidae</taxon>
        <taxon>Onchocerca</taxon>
    </lineage>
</organism>
<dbReference type="EnsemblMetazoa" id="OVOC1757.1">
    <property type="protein sequence ID" value="OVOC1757.1"/>
    <property type="gene ID" value="WBGene00238566"/>
</dbReference>
<comment type="similarity">
    <text evidence="1 2">Belongs to the peptidase M14 family.</text>
</comment>
<dbReference type="Pfam" id="PF00246">
    <property type="entry name" value="Peptidase_M14"/>
    <property type="match status" value="1"/>
</dbReference>
<proteinExistence type="inferred from homology"/>
<accession>A0A8R1XQ54</accession>
<sequence length="47" mass="5527">MNELQLVMKYGKDPEITRYIDKLNFYILPMLNPDGFVFSRSSKSDLV</sequence>
<feature type="domain" description="Peptidase M14" evidence="3">
    <location>
        <begin position="1"/>
        <end position="47"/>
    </location>
</feature>
<dbReference type="GO" id="GO:0006508">
    <property type="term" value="P:proteolysis"/>
    <property type="evidence" value="ECO:0007669"/>
    <property type="project" value="InterPro"/>
</dbReference>
<dbReference type="Gene3D" id="3.40.630.10">
    <property type="entry name" value="Zn peptidases"/>
    <property type="match status" value="1"/>
</dbReference>